<dbReference type="PROSITE" id="PS50850">
    <property type="entry name" value="MFS"/>
    <property type="match status" value="1"/>
</dbReference>
<name>S8FAJ2_FOMSC</name>
<feature type="transmembrane region" description="Helical" evidence="7">
    <location>
        <begin position="79"/>
        <end position="106"/>
    </location>
</feature>
<reference evidence="9 10" key="1">
    <citation type="journal article" date="2012" name="Science">
        <title>The Paleozoic origin of enzymatic lignin decomposition reconstructed from 31 fungal genomes.</title>
        <authorList>
            <person name="Floudas D."/>
            <person name="Binder M."/>
            <person name="Riley R."/>
            <person name="Barry K."/>
            <person name="Blanchette R.A."/>
            <person name="Henrissat B."/>
            <person name="Martinez A.T."/>
            <person name="Otillar R."/>
            <person name="Spatafora J.W."/>
            <person name="Yadav J.S."/>
            <person name="Aerts A."/>
            <person name="Benoit I."/>
            <person name="Boyd A."/>
            <person name="Carlson A."/>
            <person name="Copeland A."/>
            <person name="Coutinho P.M."/>
            <person name="de Vries R.P."/>
            <person name="Ferreira P."/>
            <person name="Findley K."/>
            <person name="Foster B."/>
            <person name="Gaskell J."/>
            <person name="Glotzer D."/>
            <person name="Gorecki P."/>
            <person name="Heitman J."/>
            <person name="Hesse C."/>
            <person name="Hori C."/>
            <person name="Igarashi K."/>
            <person name="Jurgens J.A."/>
            <person name="Kallen N."/>
            <person name="Kersten P."/>
            <person name="Kohler A."/>
            <person name="Kuees U."/>
            <person name="Kumar T.K.A."/>
            <person name="Kuo A."/>
            <person name="LaButti K."/>
            <person name="Larrondo L.F."/>
            <person name="Lindquist E."/>
            <person name="Ling A."/>
            <person name="Lombard V."/>
            <person name="Lucas S."/>
            <person name="Lundell T."/>
            <person name="Martin R."/>
            <person name="McLaughlin D.J."/>
            <person name="Morgenstern I."/>
            <person name="Morin E."/>
            <person name="Murat C."/>
            <person name="Nagy L.G."/>
            <person name="Nolan M."/>
            <person name="Ohm R.A."/>
            <person name="Patyshakuliyeva A."/>
            <person name="Rokas A."/>
            <person name="Ruiz-Duenas F.J."/>
            <person name="Sabat G."/>
            <person name="Salamov A."/>
            <person name="Samejima M."/>
            <person name="Schmutz J."/>
            <person name="Slot J.C."/>
            <person name="St John F."/>
            <person name="Stenlid J."/>
            <person name="Sun H."/>
            <person name="Sun S."/>
            <person name="Syed K."/>
            <person name="Tsang A."/>
            <person name="Wiebenga A."/>
            <person name="Young D."/>
            <person name="Pisabarro A."/>
            <person name="Eastwood D.C."/>
            <person name="Martin F."/>
            <person name="Cullen D."/>
            <person name="Grigoriev I.V."/>
            <person name="Hibbett D.S."/>
        </authorList>
    </citation>
    <scope>NUCLEOTIDE SEQUENCE</scope>
    <source>
        <strain evidence="10">FP-58527</strain>
    </source>
</reference>
<dbReference type="EMBL" id="KE504204">
    <property type="protein sequence ID" value="EPS95609.1"/>
    <property type="molecule type" value="Genomic_DNA"/>
</dbReference>
<dbReference type="SUPFAM" id="SSF103473">
    <property type="entry name" value="MFS general substrate transporter"/>
    <property type="match status" value="1"/>
</dbReference>
<gene>
    <name evidence="9" type="ORF">FOMPIDRAFT_1132087</name>
</gene>
<dbReference type="HOGENOM" id="CLU_001265_46_12_1"/>
<feature type="transmembrane region" description="Helical" evidence="7">
    <location>
        <begin position="217"/>
        <end position="236"/>
    </location>
</feature>
<dbReference type="InterPro" id="IPR020846">
    <property type="entry name" value="MFS_dom"/>
</dbReference>
<organism evidence="9 10">
    <name type="scientific">Fomitopsis schrenkii</name>
    <name type="common">Brown rot fungus</name>
    <dbReference type="NCBI Taxonomy" id="2126942"/>
    <lineage>
        <taxon>Eukaryota</taxon>
        <taxon>Fungi</taxon>
        <taxon>Dikarya</taxon>
        <taxon>Basidiomycota</taxon>
        <taxon>Agaricomycotina</taxon>
        <taxon>Agaricomycetes</taxon>
        <taxon>Polyporales</taxon>
        <taxon>Fomitopsis</taxon>
    </lineage>
</organism>
<dbReference type="PANTHER" id="PTHR23508">
    <property type="entry name" value="CARBOXYLIC ACID TRANSPORTER PROTEIN HOMOLOG"/>
    <property type="match status" value="1"/>
</dbReference>
<feature type="domain" description="Major facilitator superfamily (MFS) profile" evidence="8">
    <location>
        <begin position="46"/>
        <end position="453"/>
    </location>
</feature>
<keyword evidence="10" id="KW-1185">Reference proteome</keyword>
<comment type="subcellular location">
    <subcellularLocation>
        <location evidence="1">Membrane</location>
        <topology evidence="1">Multi-pass membrane protein</topology>
    </subcellularLocation>
</comment>
<evidence type="ECO:0000256" key="5">
    <source>
        <dbReference type="ARBA" id="ARBA00023136"/>
    </source>
</evidence>
<dbReference type="InterPro" id="IPR005828">
    <property type="entry name" value="MFS_sugar_transport-like"/>
</dbReference>
<dbReference type="STRING" id="743788.S8FAJ2"/>
<evidence type="ECO:0000313" key="10">
    <source>
        <dbReference type="Proteomes" id="UP000015241"/>
    </source>
</evidence>
<dbReference type="PANTHER" id="PTHR23508:SF10">
    <property type="entry name" value="CARBOXYLIC ACID TRANSPORTER PROTEIN HOMOLOG"/>
    <property type="match status" value="1"/>
</dbReference>
<evidence type="ECO:0000256" key="2">
    <source>
        <dbReference type="ARBA" id="ARBA00022448"/>
    </source>
</evidence>
<dbReference type="Pfam" id="PF00083">
    <property type="entry name" value="Sugar_tr"/>
    <property type="match status" value="1"/>
</dbReference>
<evidence type="ECO:0000256" key="4">
    <source>
        <dbReference type="ARBA" id="ARBA00022989"/>
    </source>
</evidence>
<dbReference type="Proteomes" id="UP000015241">
    <property type="component" value="Unassembled WGS sequence"/>
</dbReference>
<feature type="transmembrane region" description="Helical" evidence="7">
    <location>
        <begin position="264"/>
        <end position="281"/>
    </location>
</feature>
<feature type="transmembrane region" description="Helical" evidence="7">
    <location>
        <begin position="334"/>
        <end position="351"/>
    </location>
</feature>
<evidence type="ECO:0000256" key="7">
    <source>
        <dbReference type="SAM" id="Phobius"/>
    </source>
</evidence>
<sequence>MKRRQRLVEANILAVVPVSDAAPNGVQSASPPAALKKNDTWGAYMAIAASAFGLISDGYHNNLMTMTNIVFKKLYPAEYTSVVATRLSNALLVGEVIGQITIGLLCDRVGRKAGLILTTTLIVIGATLCTAARGAHGNAQGLFWFMTFARGITGIGAGGEYPASSTSASEGANELGVHRRGAVFIMVTDFPICVGGPLVVMIFLVVLSAAGETHLHIIWRVCFGIGIIFPVVVFFFRMRMVTSELYREGAIRRRVPYWLAVKRYWRPLIGTAGTYFVYAFIDYPNGTFSATIIANVIKDGDLKKTAEWQLLLGAIALPGVIVGALLCNPLGRRYTMMLGFGGYIVFGLIIGCGYDQIMHFVPLLVVLYGLMIFMSNLGPGNITLLASAESYPTAIRGTCFGISAAMGKVGAAIGTQVFIPIQDNLGKRWTFIIAAIFGVVGMLVTYGFVPDKTGIDLAVEDEQFFIYLAENGWDGAIGEATDQFTPEETGSEASKDEAL</sequence>
<dbReference type="eggNOG" id="KOG0252">
    <property type="taxonomic scope" value="Eukaryota"/>
</dbReference>
<evidence type="ECO:0000256" key="3">
    <source>
        <dbReference type="ARBA" id="ARBA00022692"/>
    </source>
</evidence>
<dbReference type="InParanoid" id="S8FAJ2"/>
<feature type="transmembrane region" description="Helical" evidence="7">
    <location>
        <begin position="308"/>
        <end position="327"/>
    </location>
</feature>
<feature type="compositionally biased region" description="Polar residues" evidence="6">
    <location>
        <begin position="482"/>
        <end position="492"/>
    </location>
</feature>
<keyword evidence="3 7" id="KW-0812">Transmembrane</keyword>
<keyword evidence="5 7" id="KW-0472">Membrane</keyword>
<dbReference type="FunFam" id="1.20.1250.20:FF:000140">
    <property type="entry name" value="Putative MFS phospholipid transporter"/>
    <property type="match status" value="1"/>
</dbReference>
<feature type="transmembrane region" description="Helical" evidence="7">
    <location>
        <begin position="357"/>
        <end position="377"/>
    </location>
</feature>
<evidence type="ECO:0000259" key="8">
    <source>
        <dbReference type="PROSITE" id="PS50850"/>
    </source>
</evidence>
<feature type="transmembrane region" description="Helical" evidence="7">
    <location>
        <begin position="41"/>
        <end position="59"/>
    </location>
</feature>
<feature type="transmembrane region" description="Helical" evidence="7">
    <location>
        <begin position="398"/>
        <end position="419"/>
    </location>
</feature>
<feature type="transmembrane region" description="Helical" evidence="7">
    <location>
        <begin position="113"/>
        <end position="135"/>
    </location>
</feature>
<keyword evidence="2" id="KW-0813">Transport</keyword>
<proteinExistence type="predicted"/>
<keyword evidence="4 7" id="KW-1133">Transmembrane helix</keyword>
<protein>
    <recommendedName>
        <fullName evidence="8">Major facilitator superfamily (MFS) profile domain-containing protein</fullName>
    </recommendedName>
</protein>
<dbReference type="AlphaFoldDB" id="S8FAJ2"/>
<feature type="transmembrane region" description="Helical" evidence="7">
    <location>
        <begin position="431"/>
        <end position="449"/>
    </location>
</feature>
<feature type="region of interest" description="Disordered" evidence="6">
    <location>
        <begin position="479"/>
        <end position="499"/>
    </location>
</feature>
<dbReference type="OrthoDB" id="2153661at2759"/>
<accession>S8FAJ2</accession>
<dbReference type="InterPro" id="IPR036259">
    <property type="entry name" value="MFS_trans_sf"/>
</dbReference>
<dbReference type="GO" id="GO:0005886">
    <property type="term" value="C:plasma membrane"/>
    <property type="evidence" value="ECO:0007669"/>
    <property type="project" value="TreeGrafter"/>
</dbReference>
<dbReference type="GO" id="GO:0046943">
    <property type="term" value="F:carboxylic acid transmembrane transporter activity"/>
    <property type="evidence" value="ECO:0007669"/>
    <property type="project" value="TreeGrafter"/>
</dbReference>
<evidence type="ECO:0000313" key="9">
    <source>
        <dbReference type="EMBL" id="EPS95609.1"/>
    </source>
</evidence>
<evidence type="ECO:0000256" key="1">
    <source>
        <dbReference type="ARBA" id="ARBA00004141"/>
    </source>
</evidence>
<feature type="transmembrane region" description="Helical" evidence="7">
    <location>
        <begin position="182"/>
        <end position="211"/>
    </location>
</feature>
<dbReference type="Gene3D" id="1.20.1250.20">
    <property type="entry name" value="MFS general substrate transporter like domains"/>
    <property type="match status" value="1"/>
</dbReference>
<evidence type="ECO:0000256" key="6">
    <source>
        <dbReference type="SAM" id="MobiDB-lite"/>
    </source>
</evidence>